<dbReference type="NCBIfam" id="TIGR04034">
    <property type="entry name" value="export_SdpA"/>
    <property type="match status" value="1"/>
</dbReference>
<organism evidence="1 2">
    <name type="scientific">Halobacteriovorax marinus</name>
    <dbReference type="NCBI Taxonomy" id="97084"/>
    <lineage>
        <taxon>Bacteria</taxon>
        <taxon>Pseudomonadati</taxon>
        <taxon>Bdellovibrionota</taxon>
        <taxon>Bacteriovoracia</taxon>
        <taxon>Bacteriovoracales</taxon>
        <taxon>Halobacteriovoraceae</taxon>
        <taxon>Halobacteriovorax</taxon>
    </lineage>
</organism>
<dbReference type="Pfam" id="PF17418">
    <property type="entry name" value="SdpA"/>
    <property type="match status" value="1"/>
</dbReference>
<dbReference type="AlphaFoldDB" id="A0A1Y5FIL0"/>
<evidence type="ECO:0000313" key="1">
    <source>
        <dbReference type="EMBL" id="OUS00183.1"/>
    </source>
</evidence>
<gene>
    <name evidence="1" type="ORF">A9Q84_03090</name>
</gene>
<evidence type="ECO:0000313" key="2">
    <source>
        <dbReference type="Proteomes" id="UP000196531"/>
    </source>
</evidence>
<reference evidence="2" key="1">
    <citation type="journal article" date="2017" name="Proc. Natl. Acad. Sci. U.S.A.">
        <title>Simulation of Deepwater Horizon oil plume reveals substrate specialization within a complex community of hydrocarbon-degraders.</title>
        <authorList>
            <person name="Hu P."/>
            <person name="Dubinsky E.A."/>
            <person name="Probst A.J."/>
            <person name="Wang J."/>
            <person name="Sieber C.M.K."/>
            <person name="Tom L.M."/>
            <person name="Gardinali P."/>
            <person name="Banfield J.F."/>
            <person name="Atlas R.M."/>
            <person name="Andersen G.L."/>
        </authorList>
    </citation>
    <scope>NUCLEOTIDE SEQUENCE [LARGE SCALE GENOMIC DNA]</scope>
</reference>
<proteinExistence type="predicted"/>
<dbReference type="Proteomes" id="UP000196531">
    <property type="component" value="Unassembled WGS sequence"/>
</dbReference>
<accession>A0A1Y5FIL0</accession>
<sequence>MRVIFNILTLLFFVISLAVYLPGNDLIQSKKIKSNFVTFLPQGWAFFTKNPQEVKAIAYKVEGKKVVEFNKTGNRIHYAGGLMRTQRILGREVSDILVSYNSVKEKYDFKTMTEALLGKSIKIVNNSITKKLCGNVIVNLYKEAPWVWFANGIKERPFNQFVKLEINCE</sequence>
<protein>
    <submittedName>
        <fullName evidence="1">Uncharacterized protein</fullName>
    </submittedName>
</protein>
<name>A0A1Y5FIL0_9BACT</name>
<dbReference type="EMBL" id="MAAO01000002">
    <property type="protein sequence ID" value="OUS00183.1"/>
    <property type="molecule type" value="Genomic_DNA"/>
</dbReference>
<comment type="caution">
    <text evidence="1">The sequence shown here is derived from an EMBL/GenBank/DDBJ whole genome shotgun (WGS) entry which is preliminary data.</text>
</comment>
<dbReference type="InterPro" id="IPR023902">
    <property type="entry name" value="Sporulation_SdpA"/>
</dbReference>